<proteinExistence type="predicted"/>
<dbReference type="AlphaFoldDB" id="A0A482VRE7"/>
<dbReference type="OrthoDB" id="10306546at2759"/>
<reference evidence="1 2" key="1">
    <citation type="submission" date="2017-03" db="EMBL/GenBank/DDBJ databases">
        <title>Genome of the blue death feigning beetle - Asbolus verrucosus.</title>
        <authorList>
            <person name="Rider S.D."/>
        </authorList>
    </citation>
    <scope>NUCLEOTIDE SEQUENCE [LARGE SCALE GENOMIC DNA]</scope>
    <source>
        <strain evidence="1">Butters</strain>
        <tissue evidence="1">Head and leg muscle</tissue>
    </source>
</reference>
<dbReference type="Proteomes" id="UP000292052">
    <property type="component" value="Unassembled WGS sequence"/>
</dbReference>
<organism evidence="1 2">
    <name type="scientific">Asbolus verrucosus</name>
    <name type="common">Desert ironclad beetle</name>
    <dbReference type="NCBI Taxonomy" id="1661398"/>
    <lineage>
        <taxon>Eukaryota</taxon>
        <taxon>Metazoa</taxon>
        <taxon>Ecdysozoa</taxon>
        <taxon>Arthropoda</taxon>
        <taxon>Hexapoda</taxon>
        <taxon>Insecta</taxon>
        <taxon>Pterygota</taxon>
        <taxon>Neoptera</taxon>
        <taxon>Endopterygota</taxon>
        <taxon>Coleoptera</taxon>
        <taxon>Polyphaga</taxon>
        <taxon>Cucujiformia</taxon>
        <taxon>Tenebrionidae</taxon>
        <taxon>Pimeliinae</taxon>
        <taxon>Asbolus</taxon>
    </lineage>
</organism>
<comment type="caution">
    <text evidence="1">The sequence shown here is derived from an EMBL/GenBank/DDBJ whole genome shotgun (WGS) entry which is preliminary data.</text>
</comment>
<accession>A0A482VRE7</accession>
<sequence>GGTGVKKCFYCLFQCNEPLEVQECANDWQDFRCYSSKAITPSGVLEHSKGCVLSNDEWWHSRCDSLNYIEGDSCYMCDEDMCNFL</sequence>
<protein>
    <submittedName>
        <fullName evidence="1">Uncharacterized protein</fullName>
    </submittedName>
</protein>
<keyword evidence="2" id="KW-1185">Reference proteome</keyword>
<evidence type="ECO:0000313" key="2">
    <source>
        <dbReference type="Proteomes" id="UP000292052"/>
    </source>
</evidence>
<feature type="non-terminal residue" evidence="1">
    <location>
        <position position="1"/>
    </location>
</feature>
<dbReference type="EMBL" id="QDEB01070966">
    <property type="protein sequence ID" value="RZC35425.1"/>
    <property type="molecule type" value="Genomic_DNA"/>
</dbReference>
<evidence type="ECO:0000313" key="1">
    <source>
        <dbReference type="EMBL" id="RZC35425.1"/>
    </source>
</evidence>
<name>A0A482VRE7_ASBVE</name>
<gene>
    <name evidence="1" type="ORF">BDFB_007295</name>
</gene>